<dbReference type="Pfam" id="PF13627">
    <property type="entry name" value="LptM_cons"/>
    <property type="match status" value="1"/>
</dbReference>
<feature type="chain" id="PRO_5042124810" evidence="8">
    <location>
        <begin position="21"/>
        <end position="70"/>
    </location>
</feature>
<keyword evidence="5" id="KW-0998">Cell outer membrane</keyword>
<evidence type="ECO:0000256" key="1">
    <source>
        <dbReference type="ARBA" id="ARBA00004459"/>
    </source>
</evidence>
<comment type="subcellular location">
    <subcellularLocation>
        <location evidence="1">Cell outer membrane</location>
        <topology evidence="1">Lipid-anchor</topology>
    </subcellularLocation>
</comment>
<dbReference type="AlphaFoldDB" id="A0AAE9MHR2"/>
<feature type="signal peptide" evidence="8">
    <location>
        <begin position="1"/>
        <end position="20"/>
    </location>
</feature>
<evidence type="ECO:0000256" key="7">
    <source>
        <dbReference type="SAM" id="MobiDB-lite"/>
    </source>
</evidence>
<evidence type="ECO:0000313" key="10">
    <source>
        <dbReference type="Proteomes" id="UP001056890"/>
    </source>
</evidence>
<evidence type="ECO:0000256" key="8">
    <source>
        <dbReference type="SAM" id="SignalP"/>
    </source>
</evidence>
<dbReference type="InterPro" id="IPR032831">
    <property type="entry name" value="LptM_cons"/>
</dbReference>
<evidence type="ECO:0000256" key="6">
    <source>
        <dbReference type="ARBA" id="ARBA00023288"/>
    </source>
</evidence>
<keyword evidence="2 8" id="KW-0732">Signal</keyword>
<evidence type="ECO:0000256" key="5">
    <source>
        <dbReference type="ARBA" id="ARBA00023237"/>
    </source>
</evidence>
<evidence type="ECO:0000313" key="9">
    <source>
        <dbReference type="EMBL" id="USV57956.1"/>
    </source>
</evidence>
<keyword evidence="6 9" id="KW-0449">Lipoprotein</keyword>
<dbReference type="PROSITE" id="PS51257">
    <property type="entry name" value="PROKAR_LIPOPROTEIN"/>
    <property type="match status" value="1"/>
</dbReference>
<sequence length="70" mass="7157">MISQFTKCLFAASLSLGLAACGLTGPLYMPPAEQPVSTEQPKTPEQPKTESTPQAASPATAEAAPEAAPQ</sequence>
<keyword evidence="4" id="KW-0564">Palmitate</keyword>
<name>A0AAE9MHR2_9GAMM</name>
<proteinExistence type="predicted"/>
<organism evidence="9 10">
    <name type="scientific">Aeromonas encheleia</name>
    <dbReference type="NCBI Taxonomy" id="73010"/>
    <lineage>
        <taxon>Bacteria</taxon>
        <taxon>Pseudomonadati</taxon>
        <taxon>Pseudomonadota</taxon>
        <taxon>Gammaproteobacteria</taxon>
        <taxon>Aeromonadales</taxon>
        <taxon>Aeromonadaceae</taxon>
        <taxon>Aeromonas</taxon>
    </lineage>
</organism>
<dbReference type="RefSeq" id="WP_252995481.1">
    <property type="nucleotide sequence ID" value="NZ_CP099717.1"/>
</dbReference>
<evidence type="ECO:0000256" key="3">
    <source>
        <dbReference type="ARBA" id="ARBA00023136"/>
    </source>
</evidence>
<accession>A0AAE9MHR2</accession>
<dbReference type="NCBIfam" id="NF047847">
    <property type="entry name" value="SS_mature_LptM"/>
    <property type="match status" value="1"/>
</dbReference>
<evidence type="ECO:0000256" key="2">
    <source>
        <dbReference type="ARBA" id="ARBA00022729"/>
    </source>
</evidence>
<keyword evidence="10" id="KW-1185">Reference proteome</keyword>
<feature type="region of interest" description="Disordered" evidence="7">
    <location>
        <begin position="27"/>
        <end position="70"/>
    </location>
</feature>
<evidence type="ECO:0000256" key="4">
    <source>
        <dbReference type="ARBA" id="ARBA00023139"/>
    </source>
</evidence>
<protein>
    <submittedName>
        <fullName evidence="9">Lipoprotein</fullName>
    </submittedName>
</protein>
<dbReference type="Proteomes" id="UP001056890">
    <property type="component" value="Chromosome"/>
</dbReference>
<dbReference type="EMBL" id="CP099717">
    <property type="protein sequence ID" value="USV57956.1"/>
    <property type="molecule type" value="Genomic_DNA"/>
</dbReference>
<reference evidence="9" key="1">
    <citation type="submission" date="2022-06" db="EMBL/GenBank/DDBJ databases">
        <title>Complete Genome of Aeromonas sp. Strain SOD01 Isolated from an Urban Freshwater Stream.</title>
        <authorList>
            <person name="Williams L.E."/>
            <person name="Brysgel T."/>
            <person name="Capestro E.M."/>
            <person name="Foltz G.V."/>
            <person name="Gardner A.E."/>
            <person name="Ingrassia J."/>
            <person name="Peterson E."/>
            <person name="Arruda J."/>
            <person name="Flaherty I."/>
            <person name="Hunt M."/>
            <person name="Pappas G."/>
            <person name="Ramsaran S."/>
            <person name="Rocha M."/>
        </authorList>
    </citation>
    <scope>NUCLEOTIDE SEQUENCE</scope>
    <source>
        <strain evidence="9">SOD01</strain>
    </source>
</reference>
<feature type="compositionally biased region" description="Low complexity" evidence="7">
    <location>
        <begin position="49"/>
        <end position="70"/>
    </location>
</feature>
<keyword evidence="3" id="KW-0472">Membrane</keyword>
<dbReference type="GO" id="GO:0009279">
    <property type="term" value="C:cell outer membrane"/>
    <property type="evidence" value="ECO:0007669"/>
    <property type="project" value="UniProtKB-SubCell"/>
</dbReference>
<gene>
    <name evidence="9" type="ORF">NHF51_01805</name>
</gene>